<protein>
    <submittedName>
        <fullName evidence="6">Type IV secretory pathway TrbD component</fullName>
    </submittedName>
</protein>
<sequence length="104" mass="11568">MSKPADGRMSPVFKAMNRPLTVLGAERRLFFVALISGGAIFSLLHSLLGGIGLFVVGVIVARIATKHDVEILRVLFNSGKFRRRYDPMKWEPTAITIRNRNAQS</sequence>
<dbReference type="GO" id="GO:0016020">
    <property type="term" value="C:membrane"/>
    <property type="evidence" value="ECO:0007669"/>
    <property type="project" value="UniProtKB-SubCell"/>
</dbReference>
<keyword evidence="3 5" id="KW-1133">Transmembrane helix</keyword>
<organism evidence="6 7">
    <name type="scientific">Tunturiibacter lichenicola</name>
    <dbReference type="NCBI Taxonomy" id="2051959"/>
    <lineage>
        <taxon>Bacteria</taxon>
        <taxon>Pseudomonadati</taxon>
        <taxon>Acidobacteriota</taxon>
        <taxon>Terriglobia</taxon>
        <taxon>Terriglobales</taxon>
        <taxon>Acidobacteriaceae</taxon>
        <taxon>Tunturiibacter</taxon>
    </lineage>
</organism>
<evidence type="ECO:0000313" key="7">
    <source>
        <dbReference type="Proteomes" id="UP000569092"/>
    </source>
</evidence>
<comment type="subcellular location">
    <subcellularLocation>
        <location evidence="1">Membrane</location>
    </subcellularLocation>
</comment>
<dbReference type="AlphaFoldDB" id="A0A7W8J644"/>
<evidence type="ECO:0000313" key="6">
    <source>
        <dbReference type="EMBL" id="MBB5343342.1"/>
    </source>
</evidence>
<dbReference type="InterPro" id="IPR007792">
    <property type="entry name" value="T4SS_VirB3/TrbD/AvhB"/>
</dbReference>
<evidence type="ECO:0000256" key="4">
    <source>
        <dbReference type="ARBA" id="ARBA00023136"/>
    </source>
</evidence>
<evidence type="ECO:0000256" key="3">
    <source>
        <dbReference type="ARBA" id="ARBA00022989"/>
    </source>
</evidence>
<evidence type="ECO:0000256" key="2">
    <source>
        <dbReference type="ARBA" id="ARBA00022692"/>
    </source>
</evidence>
<evidence type="ECO:0000256" key="5">
    <source>
        <dbReference type="SAM" id="Phobius"/>
    </source>
</evidence>
<proteinExistence type="predicted"/>
<keyword evidence="2 5" id="KW-0812">Transmembrane</keyword>
<evidence type="ECO:0000256" key="1">
    <source>
        <dbReference type="ARBA" id="ARBA00004370"/>
    </source>
</evidence>
<comment type="caution">
    <text evidence="6">The sequence shown here is derived from an EMBL/GenBank/DDBJ whole genome shotgun (WGS) entry which is preliminary data.</text>
</comment>
<reference evidence="6 7" key="1">
    <citation type="submission" date="2020-08" db="EMBL/GenBank/DDBJ databases">
        <title>Genomic Encyclopedia of Type Strains, Phase IV (KMG-V): Genome sequencing to study the core and pangenomes of soil and plant-associated prokaryotes.</title>
        <authorList>
            <person name="Whitman W."/>
        </authorList>
    </citation>
    <scope>NUCLEOTIDE SEQUENCE [LARGE SCALE GENOMIC DNA]</scope>
    <source>
        <strain evidence="6 7">M8US30</strain>
    </source>
</reference>
<keyword evidence="4 5" id="KW-0472">Membrane</keyword>
<gene>
    <name evidence="6" type="ORF">HDF10_001317</name>
</gene>
<dbReference type="Pfam" id="PF05101">
    <property type="entry name" value="VirB3"/>
    <property type="match status" value="1"/>
</dbReference>
<feature type="transmembrane region" description="Helical" evidence="5">
    <location>
        <begin position="29"/>
        <end position="61"/>
    </location>
</feature>
<dbReference type="EMBL" id="JACHDZ010000002">
    <property type="protein sequence ID" value="MBB5343342.1"/>
    <property type="molecule type" value="Genomic_DNA"/>
</dbReference>
<accession>A0A7W8J644</accession>
<name>A0A7W8J644_9BACT</name>
<dbReference type="Proteomes" id="UP000569092">
    <property type="component" value="Unassembled WGS sequence"/>
</dbReference>